<evidence type="ECO:0000256" key="8">
    <source>
        <dbReference type="ARBA" id="ARBA00023157"/>
    </source>
</evidence>
<feature type="domain" description="tRNA-specific 2-thiouridylase MnmA-like C-terminal" evidence="9">
    <location>
        <begin position="288"/>
        <end position="363"/>
    </location>
</feature>
<evidence type="ECO:0000313" key="11">
    <source>
        <dbReference type="EMBL" id="VAX06315.1"/>
    </source>
</evidence>
<evidence type="ECO:0000256" key="4">
    <source>
        <dbReference type="ARBA" id="ARBA00022694"/>
    </source>
</evidence>
<dbReference type="InterPro" id="IPR004506">
    <property type="entry name" value="MnmA-like"/>
</dbReference>
<dbReference type="EC" id="2.8.1.13" evidence="11"/>
<dbReference type="Pfam" id="PF20258">
    <property type="entry name" value="tRNA_Me_trans_C"/>
    <property type="match status" value="1"/>
</dbReference>
<dbReference type="InterPro" id="IPR023382">
    <property type="entry name" value="MnmA-like_central_sf"/>
</dbReference>
<dbReference type="InterPro" id="IPR046884">
    <property type="entry name" value="MnmA-like_central"/>
</dbReference>
<evidence type="ECO:0000259" key="10">
    <source>
        <dbReference type="Pfam" id="PF20259"/>
    </source>
</evidence>
<dbReference type="CDD" id="cd01998">
    <property type="entry name" value="MnmA_TRMU-like"/>
    <property type="match status" value="1"/>
</dbReference>
<dbReference type="GO" id="GO:0103016">
    <property type="term" value="F:tRNA-uridine 2-sulfurtransferase activity"/>
    <property type="evidence" value="ECO:0007669"/>
    <property type="project" value="UniProtKB-EC"/>
</dbReference>
<dbReference type="NCBIfam" id="TIGR00420">
    <property type="entry name" value="trmU"/>
    <property type="match status" value="1"/>
</dbReference>
<dbReference type="PANTHER" id="PTHR11933:SF5">
    <property type="entry name" value="MITOCHONDRIAL TRNA-SPECIFIC 2-THIOURIDYLASE 1"/>
    <property type="match status" value="1"/>
</dbReference>
<evidence type="ECO:0000256" key="7">
    <source>
        <dbReference type="ARBA" id="ARBA00022884"/>
    </source>
</evidence>
<dbReference type="Gene3D" id="2.40.30.10">
    <property type="entry name" value="Translation factors"/>
    <property type="match status" value="1"/>
</dbReference>
<dbReference type="FunFam" id="2.30.30.280:FF:000001">
    <property type="entry name" value="tRNA-specific 2-thiouridylase MnmA"/>
    <property type="match status" value="1"/>
</dbReference>
<dbReference type="Gene3D" id="2.30.30.280">
    <property type="entry name" value="Adenine nucleotide alpha hydrolases-like domains"/>
    <property type="match status" value="1"/>
</dbReference>
<dbReference type="GO" id="GO:0002143">
    <property type="term" value="P:tRNA wobble position uridine thiolation"/>
    <property type="evidence" value="ECO:0007669"/>
    <property type="project" value="TreeGrafter"/>
</dbReference>
<dbReference type="SUPFAM" id="SSF52402">
    <property type="entry name" value="Adenine nucleotide alpha hydrolases-like"/>
    <property type="match status" value="1"/>
</dbReference>
<evidence type="ECO:0000256" key="6">
    <source>
        <dbReference type="ARBA" id="ARBA00022840"/>
    </source>
</evidence>
<keyword evidence="1" id="KW-0963">Cytoplasm</keyword>
<feature type="domain" description="tRNA-specific 2-thiouridylase MnmA-like central" evidence="10">
    <location>
        <begin position="210"/>
        <end position="277"/>
    </location>
</feature>
<evidence type="ECO:0000256" key="3">
    <source>
        <dbReference type="ARBA" id="ARBA00022679"/>
    </source>
</evidence>
<keyword evidence="8" id="KW-1015">Disulfide bond</keyword>
<accession>A0A3B1BJC0</accession>
<organism evidence="11">
    <name type="scientific">hydrothermal vent metagenome</name>
    <dbReference type="NCBI Taxonomy" id="652676"/>
    <lineage>
        <taxon>unclassified sequences</taxon>
        <taxon>metagenomes</taxon>
        <taxon>ecological metagenomes</taxon>
    </lineage>
</organism>
<evidence type="ECO:0000256" key="5">
    <source>
        <dbReference type="ARBA" id="ARBA00022741"/>
    </source>
</evidence>
<sequence>MHNSTKTKGRVIVGMSGGVDSSVAALILQQQGWDVEGLFMKNWEQDDTDEYCSAAVDLKDALDVADKLNIPLNSINFAAEYWDNVFEYFLAEYRAGRTPNPDVLCNREIKFKAFLNYALDLGADCIATGHYARIAQRSDGIHMLSGIDAGKDQTYFLYMLGQTQLSRSLFPLGELHKSEVRHIAEDAGFLNHKKKDSTGICFIGERKFSEFLSKYLPANPGPIETPEGRHIGQHQGLMYYTLGQRKGLGIGGQADAADSPWFVVGKELRRNRLLVAQQHNHPLLLASGLEASQLHWVIGHAPDDITGTFFARIRHQQPLQECRIIQLENGRCQVQFTQSQRAITPGQSIVFYEGGDCLGGGIIEKTLEFQ</sequence>
<protein>
    <submittedName>
        <fullName evidence="11">tRNA-specific 2-thiouridylase MnmA</fullName>
        <ecNumber evidence="11">2.8.1.13</ecNumber>
    </submittedName>
</protein>
<proteinExistence type="inferred from homology"/>
<dbReference type="InterPro" id="IPR014729">
    <property type="entry name" value="Rossmann-like_a/b/a_fold"/>
</dbReference>
<keyword evidence="4" id="KW-0819">tRNA processing</keyword>
<dbReference type="Pfam" id="PF03054">
    <property type="entry name" value="tRNA_Me_trans"/>
    <property type="match status" value="1"/>
</dbReference>
<name>A0A3B1BJC0_9ZZZZ</name>
<dbReference type="AlphaFoldDB" id="A0A3B1BJC0"/>
<gene>
    <name evidence="11" type="ORF">MNBD_GAMMA26-1022</name>
</gene>
<evidence type="ECO:0000256" key="2">
    <source>
        <dbReference type="ARBA" id="ARBA00022555"/>
    </source>
</evidence>
<dbReference type="HAMAP" id="MF_00144">
    <property type="entry name" value="tRNA_thiouridyl_MnmA"/>
    <property type="match status" value="1"/>
</dbReference>
<keyword evidence="6" id="KW-0067">ATP-binding</keyword>
<evidence type="ECO:0000259" key="9">
    <source>
        <dbReference type="Pfam" id="PF20258"/>
    </source>
</evidence>
<keyword evidence="5" id="KW-0547">Nucleotide-binding</keyword>
<dbReference type="Pfam" id="PF20259">
    <property type="entry name" value="tRNA_Me_trans_M"/>
    <property type="match status" value="1"/>
</dbReference>
<dbReference type="NCBIfam" id="NF001138">
    <property type="entry name" value="PRK00143.1"/>
    <property type="match status" value="1"/>
</dbReference>
<dbReference type="Gene3D" id="3.40.50.620">
    <property type="entry name" value="HUPs"/>
    <property type="match status" value="1"/>
</dbReference>
<dbReference type="EMBL" id="UOFX01000011">
    <property type="protein sequence ID" value="VAX06315.1"/>
    <property type="molecule type" value="Genomic_DNA"/>
</dbReference>
<evidence type="ECO:0000256" key="1">
    <source>
        <dbReference type="ARBA" id="ARBA00022490"/>
    </source>
</evidence>
<dbReference type="GO" id="GO:0000049">
    <property type="term" value="F:tRNA binding"/>
    <property type="evidence" value="ECO:0007669"/>
    <property type="project" value="UniProtKB-KW"/>
</dbReference>
<reference evidence="11" key="1">
    <citation type="submission" date="2018-06" db="EMBL/GenBank/DDBJ databases">
        <authorList>
            <person name="Zhirakovskaya E."/>
        </authorList>
    </citation>
    <scope>NUCLEOTIDE SEQUENCE</scope>
</reference>
<dbReference type="InterPro" id="IPR046885">
    <property type="entry name" value="MnmA-like_C"/>
</dbReference>
<dbReference type="PANTHER" id="PTHR11933">
    <property type="entry name" value="TRNA 5-METHYLAMINOMETHYL-2-THIOURIDYLATE -METHYLTRANSFERASE"/>
    <property type="match status" value="1"/>
</dbReference>
<keyword evidence="7" id="KW-0694">RNA-binding</keyword>
<keyword evidence="3 11" id="KW-0808">Transferase</keyword>
<dbReference type="FunFam" id="3.40.50.620:FF:000004">
    <property type="entry name" value="tRNA-specific 2-thiouridylase MnmA"/>
    <property type="match status" value="1"/>
</dbReference>
<keyword evidence="2" id="KW-0820">tRNA-binding</keyword>
<dbReference type="GO" id="GO:0005524">
    <property type="term" value="F:ATP binding"/>
    <property type="evidence" value="ECO:0007669"/>
    <property type="project" value="UniProtKB-KW"/>
</dbReference>